<organism evidence="4 5">
    <name type="scientific">Peptoclostridium litorale DSM 5388</name>
    <dbReference type="NCBI Taxonomy" id="1121324"/>
    <lineage>
        <taxon>Bacteria</taxon>
        <taxon>Bacillati</taxon>
        <taxon>Bacillota</taxon>
        <taxon>Clostridia</taxon>
        <taxon>Peptostreptococcales</taxon>
        <taxon>Peptoclostridiaceae</taxon>
        <taxon>Peptoclostridium</taxon>
    </lineage>
</organism>
<dbReference type="GO" id="GO:0016780">
    <property type="term" value="F:phosphotransferase activity, for other substituted phosphate groups"/>
    <property type="evidence" value="ECO:0007669"/>
    <property type="project" value="TreeGrafter"/>
</dbReference>
<evidence type="ECO:0000256" key="2">
    <source>
        <dbReference type="SAM" id="Phobius"/>
    </source>
</evidence>
<dbReference type="PANTHER" id="PTHR30576">
    <property type="entry name" value="COLANIC BIOSYNTHESIS UDP-GLUCOSE LIPID CARRIER TRANSFERASE"/>
    <property type="match status" value="1"/>
</dbReference>
<keyword evidence="4" id="KW-0808">Transferase</keyword>
<evidence type="ECO:0000259" key="3">
    <source>
        <dbReference type="Pfam" id="PF02397"/>
    </source>
</evidence>
<reference evidence="4 5" key="1">
    <citation type="submission" date="2014-03" db="EMBL/GenBank/DDBJ databases">
        <title>Genome sequence of Clostridium litorale W6, DSM 5388.</title>
        <authorList>
            <person name="Poehlein A."/>
            <person name="Jagirdar A."/>
            <person name="Khonsari B."/>
            <person name="Chibani C.M."/>
            <person name="Gutierrez Gutierrez D.A."/>
            <person name="Davydova E."/>
            <person name="Alghaithi H.S."/>
            <person name="Nair K.P."/>
            <person name="Dhamotharan K."/>
            <person name="Chandran L."/>
            <person name="G W."/>
            <person name="Daniel R."/>
        </authorList>
    </citation>
    <scope>NUCLEOTIDE SEQUENCE [LARGE SCALE GENOMIC DNA]</scope>
    <source>
        <strain evidence="4 5">W6</strain>
    </source>
</reference>
<protein>
    <submittedName>
        <fullName evidence="4">UDP-N-acetylgalactosamine-undecaprenyl-phosphate N-acetylgalactosaminephosphotransferase WecA</fullName>
        <ecNumber evidence="4">2.7.8.40</ecNumber>
    </submittedName>
</protein>
<dbReference type="Proteomes" id="UP000027946">
    <property type="component" value="Unassembled WGS sequence"/>
</dbReference>
<accession>A0A069RC92</accession>
<dbReference type="EC" id="2.7.8.40" evidence="4"/>
<feature type="domain" description="Bacterial sugar transferase" evidence="3">
    <location>
        <begin position="17"/>
        <end position="209"/>
    </location>
</feature>
<dbReference type="Pfam" id="PF02397">
    <property type="entry name" value="Bac_transf"/>
    <property type="match status" value="1"/>
</dbReference>
<gene>
    <name evidence="4" type="primary">wecA</name>
    <name evidence="4" type="ORF">CLIT_14c00820</name>
</gene>
<keyword evidence="2" id="KW-0812">Transmembrane</keyword>
<comment type="caution">
    <text evidence="4">The sequence shown here is derived from an EMBL/GenBank/DDBJ whole genome shotgun (WGS) entry which is preliminary data.</text>
</comment>
<keyword evidence="2" id="KW-0472">Membrane</keyword>
<keyword evidence="2" id="KW-1133">Transmembrane helix</keyword>
<dbReference type="RefSeq" id="WP_278309058.1">
    <property type="nucleotide sequence ID" value="NZ_FSRH01000015.1"/>
</dbReference>
<proteinExistence type="inferred from homology"/>
<feature type="transmembrane region" description="Helical" evidence="2">
    <location>
        <begin position="20"/>
        <end position="43"/>
    </location>
</feature>
<name>A0A069RC92_PEPLI</name>
<evidence type="ECO:0000313" key="4">
    <source>
        <dbReference type="EMBL" id="KDR94621.1"/>
    </source>
</evidence>
<dbReference type="STRING" id="1121324.CLIT_14c00820"/>
<sequence length="211" mass="23817">MRSNGEAGAGKSTVVLKRLLDILLCTMGIIFFAPLMALVAVSIKLDSRGPVLFKQERVGINGRHFLIYKFRTMAHKSGAGGLQITAGEDKRITRLGKYIRKYKMDELPQLFNVLRGEMSIVGPRPEVPKYVGMYDDSQRSVLSVKPGITDYASIEFKTESELLGKSADPEKTYVEEIMPKKLELNMRYIEEMSVYTDVMIIFKTVVEILKI</sequence>
<evidence type="ECO:0000256" key="1">
    <source>
        <dbReference type="ARBA" id="ARBA00006464"/>
    </source>
</evidence>
<keyword evidence="5" id="KW-1185">Reference proteome</keyword>
<evidence type="ECO:0000313" key="5">
    <source>
        <dbReference type="Proteomes" id="UP000027946"/>
    </source>
</evidence>
<dbReference type="InterPro" id="IPR003362">
    <property type="entry name" value="Bact_transf"/>
</dbReference>
<comment type="similarity">
    <text evidence="1">Belongs to the bacterial sugar transferase family.</text>
</comment>
<dbReference type="EMBL" id="JJMM01000014">
    <property type="protein sequence ID" value="KDR94621.1"/>
    <property type="molecule type" value="Genomic_DNA"/>
</dbReference>
<dbReference type="PANTHER" id="PTHR30576:SF20">
    <property type="entry name" value="QUINOVOSAMINEPHOSPHOTRANSFERAE-RELATED"/>
    <property type="match status" value="1"/>
</dbReference>
<dbReference type="AlphaFoldDB" id="A0A069RC92"/>
<dbReference type="eggNOG" id="COG2148">
    <property type="taxonomic scope" value="Bacteria"/>
</dbReference>